<reference evidence="2 3" key="1">
    <citation type="submission" date="2018-06" db="EMBL/GenBank/DDBJ databases">
        <title>Complete Genomes of Monosporascus.</title>
        <authorList>
            <person name="Robinson A.J."/>
            <person name="Natvig D.O."/>
        </authorList>
    </citation>
    <scope>NUCLEOTIDE SEQUENCE [LARGE SCALE GENOMIC DNA]</scope>
    <source>
        <strain evidence="2 3">CBS 609.92</strain>
    </source>
</reference>
<feature type="compositionally biased region" description="Low complexity" evidence="1">
    <location>
        <begin position="484"/>
        <end position="493"/>
    </location>
</feature>
<evidence type="ECO:0008006" key="4">
    <source>
        <dbReference type="Google" id="ProtNLM"/>
    </source>
</evidence>
<dbReference type="InterPro" id="IPR019021">
    <property type="entry name" value="Mms22"/>
</dbReference>
<feature type="compositionally biased region" description="Basic residues" evidence="1">
    <location>
        <begin position="858"/>
        <end position="870"/>
    </location>
</feature>
<feature type="compositionally biased region" description="Acidic residues" evidence="1">
    <location>
        <begin position="9"/>
        <end position="18"/>
    </location>
</feature>
<sequence>MAKWKELGEVPDSDDESALDSQGSQQELPLPDPNLSDHDTTDDPHEADGLVSQDRDVWDIPPSSPHPDQVKDVPAESANREPPSTSTPPSRHSSLVQLPVEIDAVPTASPQTQDPVEQTAGVENEPNSAHRADHANQFVDSVFEVVDVPAEDREVVPEGAPYSRSLRPRKPIQEHPYLLESAQYSKVLKSHGIRPVKVRIEEAARRRREEDSQEQDYEDDSQLTAKDPSVEESGESQVFDQPDPFDDLDELALSPPRRPSLSPPEDIRIGDPIRSSQADEEEFPDPADVAKWKALGTQRSNSKRHTSPKMSAKRKVLKRRTPDRSANAVSPLPWRIDVFDVPPSPPQTSPALFLATPMTNPAGQGSAAALTPKPSSVFSPRNQSPASANQNSRLIDLTMQDGHGSESDECDEVPGNSPEDEADVLLRNSRRIRGVLPASWLRLDQQTMRLPPKKANTRRSIERSPEESHRKGVAQRRQVSPKPNIDSPFFFNDSDSDNDETNLRLDETNDFVNNGTFPIFEDDAGSVVEEDHIDRMLPGGKRTSSRADGQERPRKKRKGEQSTFKGQARQRKRQQRITGLLDRTKSTSSTGHNRKDGHTSASHTKKSTKTRIRPSTPPMLSILDVAERDAPAFIRIAARAARQRPDKGRSSPSRKRISLGTRQDHVEVTGVLRDWRKGKIRPRLSVNNVDMQHHADDPPVLQPVSHNPVVQPPRRPGKPRVRRVIPSSRFSRPVRLAKQSSMDEFLSVEPETAPKPTDPEKAEPQYSRQSTFDRPRNLESTLRPAQLETAGENVSRYAFTTRKKALDALYRKSPKTLSAPVNLRLDRILERNAPASDTHQGTKDVPADEAPEVAASVTRRRLKSRKHLRPQRLDTSAPQYAHANDPLPREASPTADVVGVTDDNTKLLGLGPFGTHYTQHFEVFPLDPGVFFHESTLLGSGRLAKAVESSLDGLNHRHGRSIFVLDEKNLQWGPWDAQTSSELGILCDCIVDRLSSEDNPGDLPRSAGRAALFILEYLQDSLSFPDPPSQRAFAHRALEVLQSYSQRLEALPAISNQASNVLTQVLGYCVLTVFQVLRICRKLDMMSECFKLEELLKNVAKHTCKRLLQTGLTDIRLLFDNLQRMSYRERGIRDDQQSAVCWVVIIRVLEEARIPRSGFWDVLSPVMLKADASSIVDAHDFERFWSNLFTLLPLGEFDNSGLLVPGMRHTMPLEGWWLPQKLLGRIFQLYKNNTRQSPSFNDYCRGLYVKEEDMHETELAALRNHHDLLCTLFWAAPPDLRPSIQLIEKLVVPGSSHKEACLVNLRAWNQLARFIVSSGEDISAYKPFADWQKTVFKQVLDQYSSAESDIQQQFLRMSKDASGAISQDLMNSVIKANKRASLDVLHFSMKTVLDVMRHTPTLAATSFVVRHYHLDQIFTRFSSTSPDFDWSTLRAGVDIIDYYTRRIEEFLCRQPEQLDSETSWHGEDAILTSRKTAVAQPSIGSCVLRKLFRSLVVLPRGYENRLAEAMKRQDDLYLTDAFIDVGESPDYNSNRDLFSHIISKMRKSLRFAEAGQKPQLQAQFAKALRAVMEQIKQDLKLMIASPPEHSNYIDFVRNIVALIRSHDICPVDPYFYQISPEYSPSRQDPRLQTAGILACGLKLEEGNPHAASSLFYLLWPNFTTALANGKLADERAILEQGMRHPHVFSFMLGKMFPAIVWTAARRPEGWVLMETYVGALERWMAGPAVHMEIAEENMGNVLPLLKSADASVRHLNGLDITDLRPEHIYSLINVLKLLNLLAPSISAYLTNDPASLTAGEITKTIDALTTFTGAAGSYVSGLLDGRPQPRAETTAAADPPEHQRSFTLDPAQLFEGIIQWPSHNQQPNSPDTELINNFSAYMVHDIDNTWAVVTSPSPNINSGPTMAALTVRGPARPSATQSGQGAGTLVPGWGAVTLAKQLREQARRWNSTWALVDGAGEMADMGSSGGGRWEERCAALDDCLF</sequence>
<dbReference type="PANTHER" id="PTHR28122">
    <property type="entry name" value="E3 UBIQUITIN-PROTEIN LIGASE SUBSTRATE RECEPTOR MMS22"/>
    <property type="match status" value="1"/>
</dbReference>
<dbReference type="Pfam" id="PF09462">
    <property type="entry name" value="Mus7"/>
    <property type="match status" value="3"/>
</dbReference>
<feature type="compositionally biased region" description="Low complexity" evidence="1">
    <location>
        <begin position="82"/>
        <end position="94"/>
    </location>
</feature>
<feature type="compositionally biased region" description="Acidic residues" evidence="1">
    <location>
        <begin position="407"/>
        <end position="423"/>
    </location>
</feature>
<feature type="region of interest" description="Disordered" evidence="1">
    <location>
        <begin position="446"/>
        <end position="501"/>
    </location>
</feature>
<dbReference type="Proteomes" id="UP000294003">
    <property type="component" value="Unassembled WGS sequence"/>
</dbReference>
<organism evidence="2 3">
    <name type="scientific">Monosporascus cannonballus</name>
    <dbReference type="NCBI Taxonomy" id="155416"/>
    <lineage>
        <taxon>Eukaryota</taxon>
        <taxon>Fungi</taxon>
        <taxon>Dikarya</taxon>
        <taxon>Ascomycota</taxon>
        <taxon>Pezizomycotina</taxon>
        <taxon>Sordariomycetes</taxon>
        <taxon>Xylariomycetidae</taxon>
        <taxon>Xylariales</taxon>
        <taxon>Xylariales incertae sedis</taxon>
        <taxon>Monosporascus</taxon>
    </lineage>
</organism>
<dbReference type="EMBL" id="QJNS01000240">
    <property type="protein sequence ID" value="RYO81811.1"/>
    <property type="molecule type" value="Genomic_DNA"/>
</dbReference>
<dbReference type="PANTHER" id="PTHR28122:SF1">
    <property type="entry name" value="E3 UBIQUITIN-PROTEIN LIGASE SUBSTRATE RECEPTOR MMS22"/>
    <property type="match status" value="1"/>
</dbReference>
<accession>A0ABY0H0M8</accession>
<keyword evidence="3" id="KW-1185">Reference proteome</keyword>
<name>A0ABY0H0M8_9PEZI</name>
<feature type="region of interest" description="Disordered" evidence="1">
    <location>
        <begin position="691"/>
        <end position="784"/>
    </location>
</feature>
<gene>
    <name evidence="2" type="ORF">DL762_006936</name>
</gene>
<feature type="region of interest" description="Disordered" evidence="1">
    <location>
        <begin position="349"/>
        <end position="423"/>
    </location>
</feature>
<evidence type="ECO:0000256" key="1">
    <source>
        <dbReference type="SAM" id="MobiDB-lite"/>
    </source>
</evidence>
<feature type="region of interest" description="Disordered" evidence="1">
    <location>
        <begin position="639"/>
        <end position="662"/>
    </location>
</feature>
<feature type="region of interest" description="Disordered" evidence="1">
    <location>
        <begin position="1823"/>
        <end position="1843"/>
    </location>
</feature>
<feature type="compositionally biased region" description="Basic and acidic residues" evidence="1">
    <location>
        <begin position="459"/>
        <end position="470"/>
    </location>
</feature>
<comment type="caution">
    <text evidence="2">The sequence shown here is derived from an EMBL/GenBank/DDBJ whole genome shotgun (WGS) entry which is preliminary data.</text>
</comment>
<proteinExistence type="predicted"/>
<feature type="region of interest" description="Disordered" evidence="1">
    <location>
        <begin position="831"/>
        <end position="893"/>
    </location>
</feature>
<feature type="compositionally biased region" description="Basic and acidic residues" evidence="1">
    <location>
        <begin position="35"/>
        <end position="58"/>
    </location>
</feature>
<feature type="compositionally biased region" description="Basic residues" evidence="1">
    <location>
        <begin position="301"/>
        <end position="321"/>
    </location>
</feature>
<feature type="region of interest" description="Disordered" evidence="1">
    <location>
        <begin position="532"/>
        <end position="617"/>
    </location>
</feature>
<feature type="compositionally biased region" description="Basic residues" evidence="1">
    <location>
        <begin position="603"/>
        <end position="612"/>
    </location>
</feature>
<feature type="region of interest" description="Disordered" evidence="1">
    <location>
        <begin position="200"/>
        <end position="328"/>
    </location>
</feature>
<feature type="region of interest" description="Disordered" evidence="1">
    <location>
        <begin position="1"/>
        <end position="136"/>
    </location>
</feature>
<evidence type="ECO:0000313" key="3">
    <source>
        <dbReference type="Proteomes" id="UP000294003"/>
    </source>
</evidence>
<evidence type="ECO:0000313" key="2">
    <source>
        <dbReference type="EMBL" id="RYO81811.1"/>
    </source>
</evidence>
<feature type="region of interest" description="Disordered" evidence="1">
    <location>
        <begin position="150"/>
        <end position="171"/>
    </location>
</feature>
<protein>
    <recommendedName>
        <fullName evidence="4">Mus7/MMS22 family-domain-containing protein</fullName>
    </recommendedName>
</protein>
<feature type="compositionally biased region" description="Basic and acidic residues" evidence="1">
    <location>
        <begin position="200"/>
        <end position="210"/>
    </location>
</feature>
<feature type="compositionally biased region" description="Acidic residues" evidence="1">
    <location>
        <begin position="211"/>
        <end position="221"/>
    </location>
</feature>
<feature type="compositionally biased region" description="Polar residues" evidence="1">
    <location>
        <begin position="373"/>
        <end position="393"/>
    </location>
</feature>